<protein>
    <recommendedName>
        <fullName evidence="2">BRCT domain-containing protein</fullName>
    </recommendedName>
</protein>
<proteinExistence type="predicted"/>
<evidence type="ECO:0000313" key="3">
    <source>
        <dbReference type="EMBL" id="KAK5088563.1"/>
    </source>
</evidence>
<dbReference type="InterPro" id="IPR001357">
    <property type="entry name" value="BRCT_dom"/>
</dbReference>
<gene>
    <name evidence="3" type="ORF">LTR05_002783</name>
</gene>
<reference evidence="3 4" key="1">
    <citation type="submission" date="2023-08" db="EMBL/GenBank/DDBJ databases">
        <title>Black Yeasts Isolated from many extreme environments.</title>
        <authorList>
            <person name="Coleine C."/>
            <person name="Stajich J.E."/>
            <person name="Selbmann L."/>
        </authorList>
    </citation>
    <scope>NUCLEOTIDE SEQUENCE [LARGE SCALE GENOMIC DNA]</scope>
    <source>
        <strain evidence="3 4">CCFEE 5910</strain>
    </source>
</reference>
<comment type="caution">
    <text evidence="3">The sequence shown here is derived from an EMBL/GenBank/DDBJ whole genome shotgun (WGS) entry which is preliminary data.</text>
</comment>
<sequence length="471" mass="54214">MSAIRSFKKTVIAFHRDLAPQKKDDIRRWVEHAGGKVTSEITDDVTHFILPRAIWHSDDAQVTEIRRRRTVFLIKFKWLSDSLSFNKKKPLDEVNQRYTWDVAHAKKVWDKRKDARRHKARMERAAAKEASKLSQVEGDKPSSSTIEAKVKKAQEIIECGLKYDKKLLECERDMALSGYRPYVDNNGFLYMVTLVRDDIVHNIKEKYNMKLYESFQIPMPELESPCAMTPDSTTESHTSFKTYLPSTSSLPFTEPPSPLHPTSSDARPKGTNDSGKEYRLVCHYTKRMGRHRSVQTEDLVPRHSTFEFVMEMWRKIFKNKTKITWNAALHGDANTTQRKDSGIALKDDGNSHNVERTVSVHRLQGQDHTTKYSEKDPGVPAILAKADIASTYQRQSFQYIPNLTENIAHFGKRYLDIYGENWLTSHCTELKEQSSKLPLLAHDNAIVPENKPEFLVCDDHVDTVCECVLSV</sequence>
<feature type="compositionally biased region" description="Polar residues" evidence="1">
    <location>
        <begin position="230"/>
        <end position="251"/>
    </location>
</feature>
<dbReference type="CDD" id="cd00027">
    <property type="entry name" value="BRCT"/>
    <property type="match status" value="1"/>
</dbReference>
<accession>A0AAN7T4V7</accession>
<dbReference type="Pfam" id="PF00533">
    <property type="entry name" value="BRCT"/>
    <property type="match status" value="1"/>
</dbReference>
<feature type="region of interest" description="Disordered" evidence="1">
    <location>
        <begin position="227"/>
        <end position="275"/>
    </location>
</feature>
<evidence type="ECO:0000313" key="4">
    <source>
        <dbReference type="Proteomes" id="UP001309876"/>
    </source>
</evidence>
<evidence type="ECO:0000256" key="1">
    <source>
        <dbReference type="SAM" id="MobiDB-lite"/>
    </source>
</evidence>
<dbReference type="Proteomes" id="UP001309876">
    <property type="component" value="Unassembled WGS sequence"/>
</dbReference>
<name>A0AAN7T4V7_9EURO</name>
<dbReference type="EMBL" id="JAVRRJ010000002">
    <property type="protein sequence ID" value="KAK5088563.1"/>
    <property type="molecule type" value="Genomic_DNA"/>
</dbReference>
<dbReference type="Gene3D" id="3.40.50.10190">
    <property type="entry name" value="BRCT domain"/>
    <property type="match status" value="1"/>
</dbReference>
<feature type="compositionally biased region" description="Basic and acidic residues" evidence="1">
    <location>
        <begin position="266"/>
        <end position="275"/>
    </location>
</feature>
<evidence type="ECO:0000259" key="2">
    <source>
        <dbReference type="PROSITE" id="PS50172"/>
    </source>
</evidence>
<dbReference type="PROSITE" id="PS50172">
    <property type="entry name" value="BRCT"/>
    <property type="match status" value="1"/>
</dbReference>
<feature type="domain" description="BRCT" evidence="2">
    <location>
        <begin position="2"/>
        <end position="96"/>
    </location>
</feature>
<keyword evidence="4" id="KW-1185">Reference proteome</keyword>
<organism evidence="3 4">
    <name type="scientific">Lithohypha guttulata</name>
    <dbReference type="NCBI Taxonomy" id="1690604"/>
    <lineage>
        <taxon>Eukaryota</taxon>
        <taxon>Fungi</taxon>
        <taxon>Dikarya</taxon>
        <taxon>Ascomycota</taxon>
        <taxon>Pezizomycotina</taxon>
        <taxon>Eurotiomycetes</taxon>
        <taxon>Chaetothyriomycetidae</taxon>
        <taxon>Chaetothyriales</taxon>
        <taxon>Trichomeriaceae</taxon>
        <taxon>Lithohypha</taxon>
    </lineage>
</organism>
<dbReference type="SUPFAM" id="SSF52113">
    <property type="entry name" value="BRCT domain"/>
    <property type="match status" value="1"/>
</dbReference>
<dbReference type="AlphaFoldDB" id="A0AAN7T4V7"/>
<dbReference type="InterPro" id="IPR036420">
    <property type="entry name" value="BRCT_dom_sf"/>
</dbReference>